<dbReference type="PROSITE" id="PS51194">
    <property type="entry name" value="HELICASE_CTER"/>
    <property type="match status" value="1"/>
</dbReference>
<dbReference type="SMART" id="SM00487">
    <property type="entry name" value="DEXDc"/>
    <property type="match status" value="1"/>
</dbReference>
<dbReference type="Pfam" id="PF00271">
    <property type="entry name" value="Helicase_C"/>
    <property type="match status" value="1"/>
</dbReference>
<dbReference type="Pfam" id="PF04408">
    <property type="entry name" value="WHD_HA2"/>
    <property type="match status" value="1"/>
</dbReference>
<dbReference type="FunFam" id="3.40.50.300:FF:001922">
    <property type="entry name" value="DEAH (Asp-Glu-Ala-His) box polypeptide 29"/>
    <property type="match status" value="1"/>
</dbReference>
<dbReference type="SMART" id="SM00490">
    <property type="entry name" value="HELICc"/>
    <property type="match status" value="1"/>
</dbReference>
<evidence type="ECO:0000256" key="1">
    <source>
        <dbReference type="ARBA" id="ARBA00022741"/>
    </source>
</evidence>
<organism evidence="7 8">
    <name type="scientific">Parahalioglobus pacificus</name>
    <dbReference type="NCBI Taxonomy" id="930806"/>
    <lineage>
        <taxon>Bacteria</taxon>
        <taxon>Pseudomonadati</taxon>
        <taxon>Pseudomonadota</taxon>
        <taxon>Gammaproteobacteria</taxon>
        <taxon>Cellvibrionales</taxon>
        <taxon>Halieaceae</taxon>
        <taxon>Parahalioglobus</taxon>
    </lineage>
</organism>
<dbReference type="SUPFAM" id="SSF52540">
    <property type="entry name" value="P-loop containing nucleoside triphosphate hydrolases"/>
    <property type="match status" value="1"/>
</dbReference>
<feature type="domain" description="Helicase ATP-binding" evidence="5">
    <location>
        <begin position="30"/>
        <end position="193"/>
    </location>
</feature>
<dbReference type="FunFam" id="1.20.120.1080:FF:000005">
    <property type="entry name" value="ATP-dependent helicase HrpA"/>
    <property type="match status" value="1"/>
</dbReference>
<dbReference type="InterPro" id="IPR027417">
    <property type="entry name" value="P-loop_NTPase"/>
</dbReference>
<protein>
    <submittedName>
        <fullName evidence="7">ATP-dependent helicase</fullName>
    </submittedName>
</protein>
<keyword evidence="2" id="KW-0378">Hydrolase</keyword>
<dbReference type="Gene3D" id="1.20.120.1080">
    <property type="match status" value="1"/>
</dbReference>
<dbReference type="Pfam" id="PF07717">
    <property type="entry name" value="OB_NTP_bind"/>
    <property type="match status" value="1"/>
</dbReference>
<dbReference type="GO" id="GO:0003724">
    <property type="term" value="F:RNA helicase activity"/>
    <property type="evidence" value="ECO:0007669"/>
    <property type="project" value="InterPro"/>
</dbReference>
<dbReference type="Proteomes" id="UP000644693">
    <property type="component" value="Unassembled WGS sequence"/>
</dbReference>
<feature type="domain" description="Helicase C-terminal" evidence="6">
    <location>
        <begin position="217"/>
        <end position="387"/>
    </location>
</feature>
<dbReference type="EMBL" id="BMYM01000001">
    <property type="protein sequence ID" value="GHD27404.1"/>
    <property type="molecule type" value="Genomic_DNA"/>
</dbReference>
<dbReference type="PANTHER" id="PTHR18934">
    <property type="entry name" value="ATP-DEPENDENT RNA HELICASE"/>
    <property type="match status" value="1"/>
</dbReference>
<reference evidence="7" key="1">
    <citation type="journal article" date="2014" name="Int. J. Syst. Evol. Microbiol.">
        <title>Complete genome sequence of Corynebacterium casei LMG S-19264T (=DSM 44701T), isolated from a smear-ripened cheese.</title>
        <authorList>
            <consortium name="US DOE Joint Genome Institute (JGI-PGF)"/>
            <person name="Walter F."/>
            <person name="Albersmeier A."/>
            <person name="Kalinowski J."/>
            <person name="Ruckert C."/>
        </authorList>
    </citation>
    <scope>NUCLEOTIDE SEQUENCE</scope>
    <source>
        <strain evidence="7">KCTC 23430</strain>
    </source>
</reference>
<dbReference type="Pfam" id="PF11898">
    <property type="entry name" value="DUF3418"/>
    <property type="match status" value="1"/>
</dbReference>
<evidence type="ECO:0000313" key="7">
    <source>
        <dbReference type="EMBL" id="GHD27404.1"/>
    </source>
</evidence>
<dbReference type="NCBIfam" id="TIGR01967">
    <property type="entry name" value="DEAH_box_HrpA"/>
    <property type="match status" value="1"/>
</dbReference>
<gene>
    <name evidence="7" type="ORF">GCM10007053_05630</name>
</gene>
<dbReference type="InterPro" id="IPR007502">
    <property type="entry name" value="Helicase-assoc_dom"/>
</dbReference>
<evidence type="ECO:0000256" key="3">
    <source>
        <dbReference type="ARBA" id="ARBA00022806"/>
    </source>
</evidence>
<keyword evidence="8" id="KW-1185">Reference proteome</keyword>
<evidence type="ECO:0000259" key="5">
    <source>
        <dbReference type="PROSITE" id="PS51192"/>
    </source>
</evidence>
<dbReference type="InterPro" id="IPR024590">
    <property type="entry name" value="HrpA_C"/>
</dbReference>
<dbReference type="Pfam" id="PF00270">
    <property type="entry name" value="DEAD"/>
    <property type="match status" value="1"/>
</dbReference>
<dbReference type="AlphaFoldDB" id="A0A918XDY5"/>
<dbReference type="PANTHER" id="PTHR18934:SF99">
    <property type="entry name" value="ATP-DEPENDENT RNA HELICASE DHX37-RELATED"/>
    <property type="match status" value="1"/>
</dbReference>
<dbReference type="Pfam" id="PF21010">
    <property type="entry name" value="HA2_C"/>
    <property type="match status" value="1"/>
</dbReference>
<reference evidence="7" key="2">
    <citation type="submission" date="2020-09" db="EMBL/GenBank/DDBJ databases">
        <authorList>
            <person name="Sun Q."/>
            <person name="Kim S."/>
        </authorList>
    </citation>
    <scope>NUCLEOTIDE SEQUENCE</scope>
    <source>
        <strain evidence="7">KCTC 23430</strain>
    </source>
</reference>
<dbReference type="PROSITE" id="PS51192">
    <property type="entry name" value="HELICASE_ATP_BIND_1"/>
    <property type="match status" value="1"/>
</dbReference>
<dbReference type="GO" id="GO:0016787">
    <property type="term" value="F:hydrolase activity"/>
    <property type="evidence" value="ECO:0007669"/>
    <property type="project" value="UniProtKB-KW"/>
</dbReference>
<dbReference type="SMART" id="SM00382">
    <property type="entry name" value="AAA"/>
    <property type="match status" value="1"/>
</dbReference>
<dbReference type="GO" id="GO:0003723">
    <property type="term" value="F:RNA binding"/>
    <property type="evidence" value="ECO:0007669"/>
    <property type="project" value="TreeGrafter"/>
</dbReference>
<dbReference type="InterPro" id="IPR011545">
    <property type="entry name" value="DEAD/DEAH_box_helicase_dom"/>
</dbReference>
<dbReference type="NCBIfam" id="NF008348">
    <property type="entry name" value="PRK11131.1"/>
    <property type="match status" value="1"/>
</dbReference>
<dbReference type="GO" id="GO:0005524">
    <property type="term" value="F:ATP binding"/>
    <property type="evidence" value="ECO:0007669"/>
    <property type="project" value="UniProtKB-KW"/>
</dbReference>
<evidence type="ECO:0000256" key="4">
    <source>
        <dbReference type="ARBA" id="ARBA00022840"/>
    </source>
</evidence>
<dbReference type="Gene3D" id="3.40.50.300">
    <property type="entry name" value="P-loop containing nucleotide triphosphate hydrolases"/>
    <property type="match status" value="2"/>
</dbReference>
<evidence type="ECO:0000259" key="6">
    <source>
        <dbReference type="PROSITE" id="PS51194"/>
    </source>
</evidence>
<dbReference type="SMART" id="SM00847">
    <property type="entry name" value="HA2"/>
    <property type="match status" value="1"/>
</dbReference>
<name>A0A918XDY5_9GAMM</name>
<accession>A0A918XDY5</accession>
<keyword evidence="1" id="KW-0547">Nucleotide-binding</keyword>
<dbReference type="InterPro" id="IPR014001">
    <property type="entry name" value="Helicase_ATP-bd"/>
</dbReference>
<evidence type="ECO:0000256" key="2">
    <source>
        <dbReference type="ARBA" id="ARBA00022801"/>
    </source>
</evidence>
<dbReference type="InterPro" id="IPR010222">
    <property type="entry name" value="RNA_helicase_HrpA"/>
</dbReference>
<keyword evidence="4" id="KW-0067">ATP-binding</keyword>
<dbReference type="InterPro" id="IPR011709">
    <property type="entry name" value="DEAD-box_helicase_OB_fold"/>
</dbReference>
<sequence>MSSTSAPLREIPDISFPPELPVSERREDIAALIKEHQVVILAGETGSGKTTQLPKLCLSLGRGLNARIGHTQPRRLAARAVAQRIAQELGCELGSVVGYQVRFNDEVSDATAIKLMTDGILLNEMQRDRDLKAYDTLIIDEAHERSLNIDFILGYLKRLLPRRPDLKVIITSATIDVESFSRHFDDAPIIEVSGRTFPVEVAYLGEPEDREEGVYAQVERTVDEIAAGRYGKRGDTLVFLPGERDIRELAKRLRHHEAIDVLPLYARLSAGEQARVFRGTGSSRMRVVLATNVAETSITVPGIRYVIDPGDARISRYSYRSRLQRLPIEPVSQASANQRKGRCGRVAEGVCLRLYSEDDFSSRPEFTDPEIHRTNLAAVILRMLELGLGDINRFPFVDPPDPRMVRDGFRLLQELGAVSARNKLTNLGRRMARLPIDPSLARMVLAAQGQGCLEEVLVVASALSIQDPRERPSDKQSQSDQFHARFKHPKSDFMALLNLWRYYEEQRQALSQNQLRKLCKREFLAYLRMREWRDVHTQLTIACRQQGIKAKRELPEKENYDGTHRALLAGLLGNIAQQDEGREFLGARNRKLQIFPGSSQYRKPPKWIVAAEIVETSKVFARVVAAIEPHWVLDVNPELLKHHYYEPRWQPRAGRVVAWERIALFGLTVSDRRSVHYGPIDPETSREVFIREALIAGRYKRPPVFLRANLALVKEVEDLESRTRRRDILVDENVLYAFYEERLPATLYTTRQLASWLKRHAAQAKALEIDRGLLMARDPGAELGQQFPDSLEWEGTNYALSYQFEPGGESDGVSVTIPIALLNRVPRFRFDWLVPGLLRDKCIQLVKALPKTQRKHLVPVPDMVDRALSALTPDNTDLLAALAEQFRRMAGVRLAPSDWQLDKLDSYYRMNHRIVDAQGKLLAQGRDLDALVGQFRDGQPEEVATRPDNSPARDGISQWDFDELPLQWQFSQAGVDIVSYPALVDKQENVSITLFDYADDALLAHQQGVARLAMLSQGQGVRYLRKQLLRGNDYNLALAGSQLDRSALIDDMIAAVCLHVLGTELPRSRQDFEQHMTELRAQLVPLVTEWEKTLFNTLQCLAQVRQLMAGLPKGQYGDSLDDVNVQISMLFAPGFITRAGHEWFSQYPRYVKALVNRLQRLSGQYDKDQKYTHELEALTLPLTELLLQRPGAMQLAEPVYRYAWMLQEFRVSLFAQNLGTRQAVSTKRLKAQWQAVTEWLAVNPR</sequence>
<comment type="caution">
    <text evidence="7">The sequence shown here is derived from an EMBL/GenBank/DDBJ whole genome shotgun (WGS) entry which is preliminary data.</text>
</comment>
<dbReference type="InterPro" id="IPR001650">
    <property type="entry name" value="Helicase_C-like"/>
</dbReference>
<keyword evidence="3 7" id="KW-0347">Helicase</keyword>
<dbReference type="CDD" id="cd18791">
    <property type="entry name" value="SF2_C_RHA"/>
    <property type="match status" value="1"/>
</dbReference>
<proteinExistence type="predicted"/>
<dbReference type="InterPro" id="IPR048333">
    <property type="entry name" value="HA2_WH"/>
</dbReference>
<dbReference type="RefSeq" id="WP_189474951.1">
    <property type="nucleotide sequence ID" value="NZ_BMYM01000001.1"/>
</dbReference>
<dbReference type="InterPro" id="IPR003593">
    <property type="entry name" value="AAA+_ATPase"/>
</dbReference>
<evidence type="ECO:0000313" key="8">
    <source>
        <dbReference type="Proteomes" id="UP000644693"/>
    </source>
</evidence>